<dbReference type="GO" id="GO:0071555">
    <property type="term" value="P:cell wall organization"/>
    <property type="evidence" value="ECO:0007669"/>
    <property type="project" value="UniProtKB-KW"/>
</dbReference>
<dbReference type="EMBL" id="JBHFFA010000002">
    <property type="protein sequence ID" value="KAL2642820.1"/>
    <property type="molecule type" value="Genomic_DNA"/>
</dbReference>
<dbReference type="InterPro" id="IPR016455">
    <property type="entry name" value="XTH"/>
</dbReference>
<evidence type="ECO:0000256" key="7">
    <source>
        <dbReference type="RuleBase" id="RU361120"/>
    </source>
</evidence>
<evidence type="ECO:0000256" key="1">
    <source>
        <dbReference type="ARBA" id="ARBA00022679"/>
    </source>
</evidence>
<dbReference type="InterPro" id="IPR013320">
    <property type="entry name" value="ConA-like_dom_sf"/>
</dbReference>
<feature type="signal peptide" evidence="7">
    <location>
        <begin position="1"/>
        <end position="25"/>
    </location>
</feature>
<reference evidence="9 10" key="1">
    <citation type="submission" date="2024-09" db="EMBL/GenBank/DDBJ databases">
        <title>Chromosome-scale assembly of Riccia fluitans.</title>
        <authorList>
            <person name="Paukszto L."/>
            <person name="Sawicki J."/>
            <person name="Karawczyk K."/>
            <person name="Piernik-Szablinska J."/>
            <person name="Szczecinska M."/>
            <person name="Mazdziarz M."/>
        </authorList>
    </citation>
    <scope>NUCLEOTIDE SEQUENCE [LARGE SCALE GENOMIC DNA]</scope>
    <source>
        <strain evidence="9">Rf_01</strain>
        <tissue evidence="9">Aerial parts of the thallus</tissue>
    </source>
</reference>
<dbReference type="EC" id="2.4.1.207" evidence="7"/>
<keyword evidence="1 7" id="KW-0808">Transferase</keyword>
<keyword evidence="2 7" id="KW-0378">Hydrolase</keyword>
<dbReference type="Gene3D" id="2.60.120.200">
    <property type="match status" value="1"/>
</dbReference>
<comment type="caution">
    <text evidence="9">The sequence shown here is derived from an EMBL/GenBank/DDBJ whole genome shotgun (WGS) entry which is preliminary data.</text>
</comment>
<evidence type="ECO:0000256" key="2">
    <source>
        <dbReference type="ARBA" id="ARBA00022801"/>
    </source>
</evidence>
<comment type="similarity">
    <text evidence="7">Belongs to the glycosyl hydrolase 16 family.</text>
</comment>
<dbReference type="PROSITE" id="PS51762">
    <property type="entry name" value="GH16_2"/>
    <property type="match status" value="1"/>
</dbReference>
<accession>A0ABD1Z522</accession>
<proteinExistence type="inferred from homology"/>
<keyword evidence="7" id="KW-0732">Signal</keyword>
<protein>
    <recommendedName>
        <fullName evidence="7">Xyloglucan endotransglucosylase/hydrolase</fullName>
        <ecNumber evidence="7">2.4.1.207</ecNumber>
    </recommendedName>
</protein>
<keyword evidence="4 7" id="KW-0326">Glycosidase</keyword>
<sequence length="292" mass="32479">MDPQFSHGLFRLAALNFMLLGICSCAPLSEIFTVEDWARKNVVEDDATGSVRISLTPDGGGKIESRSAYLGGSFSVRAKLISGESAGTVSAFYLISQGENHDEIDMEFLGNISGQPYLLHTNIFANGVGNREQQVYLPFDPTADFHTYSVICNHQQITWLVDGAPIRIYRNIENIYPSSYPFTKGMHVAASIYEASTWATRGGLVPINWNYAPFEGSFDSFNFEACEVPQGGDTSSCEGNYGNWWDGAQYQSLSPDQVNQLRSFQQRYMIYNYCTDQTRYATPPVECAYNAA</sequence>
<evidence type="ECO:0000256" key="3">
    <source>
        <dbReference type="ARBA" id="ARBA00023157"/>
    </source>
</evidence>
<comment type="PTM">
    <text evidence="7">Contains at least one intrachain disulfide bond essential for its enzymatic activity.</text>
</comment>
<dbReference type="Pfam" id="PF06955">
    <property type="entry name" value="XET_C"/>
    <property type="match status" value="1"/>
</dbReference>
<dbReference type="InterPro" id="IPR000757">
    <property type="entry name" value="Beta-glucanase-like"/>
</dbReference>
<comment type="function">
    <text evidence="7">Catalyzes xyloglucan endohydrolysis (XEH) and/or endotransglycosylation (XET). Cleaves and religates xyloglucan polymers, an essential constituent of the primary cell wall, and thereby participates in cell wall construction of growing tissues.</text>
</comment>
<organism evidence="9 10">
    <name type="scientific">Riccia fluitans</name>
    <dbReference type="NCBI Taxonomy" id="41844"/>
    <lineage>
        <taxon>Eukaryota</taxon>
        <taxon>Viridiplantae</taxon>
        <taxon>Streptophyta</taxon>
        <taxon>Embryophyta</taxon>
        <taxon>Marchantiophyta</taxon>
        <taxon>Marchantiopsida</taxon>
        <taxon>Marchantiidae</taxon>
        <taxon>Marchantiales</taxon>
        <taxon>Ricciaceae</taxon>
        <taxon>Riccia</taxon>
    </lineage>
</organism>
<evidence type="ECO:0000256" key="6">
    <source>
        <dbReference type="PIRSR" id="PIRSR005604-2"/>
    </source>
</evidence>
<keyword evidence="10" id="KW-1185">Reference proteome</keyword>
<dbReference type="Pfam" id="PF00722">
    <property type="entry name" value="Glyco_hydro_16"/>
    <property type="match status" value="1"/>
</dbReference>
<dbReference type="Proteomes" id="UP001605036">
    <property type="component" value="Unassembled WGS sequence"/>
</dbReference>
<name>A0ABD1Z522_9MARC</name>
<dbReference type="GO" id="GO:0048046">
    <property type="term" value="C:apoplast"/>
    <property type="evidence" value="ECO:0007669"/>
    <property type="project" value="UniProtKB-SubCell"/>
</dbReference>
<keyword evidence="3" id="KW-1015">Disulfide bond</keyword>
<dbReference type="InterPro" id="IPR010713">
    <property type="entry name" value="XET_C"/>
</dbReference>
<dbReference type="GO" id="GO:0016762">
    <property type="term" value="F:xyloglucan:xyloglucosyl transferase activity"/>
    <property type="evidence" value="ECO:0007669"/>
    <property type="project" value="UniProtKB-EC"/>
</dbReference>
<dbReference type="PANTHER" id="PTHR31062">
    <property type="entry name" value="XYLOGLUCAN ENDOTRANSGLUCOSYLASE/HYDROLASE PROTEIN 8-RELATED"/>
    <property type="match status" value="1"/>
</dbReference>
<keyword evidence="7" id="KW-0134">Cell wall</keyword>
<evidence type="ECO:0000313" key="10">
    <source>
        <dbReference type="Proteomes" id="UP001605036"/>
    </source>
</evidence>
<evidence type="ECO:0000313" key="9">
    <source>
        <dbReference type="EMBL" id="KAL2642820.1"/>
    </source>
</evidence>
<evidence type="ECO:0000256" key="5">
    <source>
        <dbReference type="PIRSR" id="PIRSR005604-1"/>
    </source>
</evidence>
<keyword evidence="7" id="KW-0052">Apoplast</keyword>
<feature type="glycosylation site" description="N-linked (GlcNAc...) asparagine" evidence="6">
    <location>
        <position position="111"/>
    </location>
</feature>
<feature type="chain" id="PRO_5044530661" description="Xyloglucan endotransglucosylase/hydrolase" evidence="7">
    <location>
        <begin position="26"/>
        <end position="292"/>
    </location>
</feature>
<comment type="subcellular location">
    <subcellularLocation>
        <location evidence="7">Secreted</location>
        <location evidence="7">Cell wall</location>
    </subcellularLocation>
    <subcellularLocation>
        <location evidence="7">Secreted</location>
        <location evidence="7">Extracellular space</location>
        <location evidence="7">Apoplast</location>
    </subcellularLocation>
</comment>
<gene>
    <name evidence="9" type="ORF">R1flu_010407</name>
</gene>
<evidence type="ECO:0000259" key="8">
    <source>
        <dbReference type="PROSITE" id="PS51762"/>
    </source>
</evidence>
<evidence type="ECO:0000256" key="4">
    <source>
        <dbReference type="ARBA" id="ARBA00023295"/>
    </source>
</evidence>
<dbReference type="InterPro" id="IPR044791">
    <property type="entry name" value="Beta-glucanase/XTH"/>
</dbReference>
<feature type="active site" description="Nucleophile" evidence="5">
    <location>
        <position position="103"/>
    </location>
</feature>
<dbReference type="AlphaFoldDB" id="A0ABD1Z522"/>
<feature type="domain" description="GH16" evidence="8">
    <location>
        <begin position="1"/>
        <end position="218"/>
    </location>
</feature>
<keyword evidence="7" id="KW-0964">Secreted</keyword>
<keyword evidence="7" id="KW-0961">Cell wall biogenesis/degradation</keyword>
<dbReference type="PIRSF" id="PIRSF005604">
    <property type="entry name" value="XET"/>
    <property type="match status" value="1"/>
</dbReference>
<dbReference type="GO" id="GO:0016798">
    <property type="term" value="F:hydrolase activity, acting on glycosyl bonds"/>
    <property type="evidence" value="ECO:0007669"/>
    <property type="project" value="UniProtKB-KW"/>
</dbReference>
<dbReference type="SUPFAM" id="SSF49899">
    <property type="entry name" value="Concanavalin A-like lectins/glucanases"/>
    <property type="match status" value="1"/>
</dbReference>
<feature type="active site" description="Proton donor" evidence="5">
    <location>
        <position position="107"/>
    </location>
</feature>